<comment type="caution">
    <text evidence="1">The sequence shown here is derived from an EMBL/GenBank/DDBJ whole genome shotgun (WGS) entry which is preliminary data.</text>
</comment>
<name>A0A4V3IAQ3_9MICO</name>
<sequence>MGAAAAHRAGVATSDLIGLRRLDAGFEHQDSWLGEVSPIEAIKDLRAKDVMAAAAAMTEDRFSG</sequence>
<reference evidence="1 2" key="1">
    <citation type="submission" date="2019-03" db="EMBL/GenBank/DDBJ databases">
        <title>Genomics of glacier-inhabiting Cryobacterium strains.</title>
        <authorList>
            <person name="Liu Q."/>
            <person name="Xin Y.-H."/>
        </authorList>
    </citation>
    <scope>NUCLEOTIDE SEQUENCE [LARGE SCALE GENOMIC DNA]</scope>
    <source>
        <strain evidence="1 2">Hh34</strain>
    </source>
</reference>
<accession>A0A4V3IAQ3</accession>
<organism evidence="1 2">
    <name type="scientific">Cryobacterium levicorallinum</name>
    <dbReference type="NCBI Taxonomy" id="995038"/>
    <lineage>
        <taxon>Bacteria</taxon>
        <taxon>Bacillati</taxon>
        <taxon>Actinomycetota</taxon>
        <taxon>Actinomycetes</taxon>
        <taxon>Micrococcales</taxon>
        <taxon>Microbacteriaceae</taxon>
        <taxon>Cryobacterium</taxon>
    </lineage>
</organism>
<dbReference type="Proteomes" id="UP000297963">
    <property type="component" value="Unassembled WGS sequence"/>
</dbReference>
<protein>
    <submittedName>
        <fullName evidence="1">Uncharacterized protein</fullName>
    </submittedName>
</protein>
<dbReference type="EMBL" id="SOFE01000016">
    <property type="protein sequence ID" value="TFB84539.1"/>
    <property type="molecule type" value="Genomic_DNA"/>
</dbReference>
<dbReference type="AlphaFoldDB" id="A0A4V3IAQ3"/>
<evidence type="ECO:0000313" key="2">
    <source>
        <dbReference type="Proteomes" id="UP000297963"/>
    </source>
</evidence>
<dbReference type="RefSeq" id="WP_092448213.1">
    <property type="nucleotide sequence ID" value="NZ_BKAC01000024.1"/>
</dbReference>
<gene>
    <name evidence="1" type="ORF">E3O11_09700</name>
</gene>
<proteinExistence type="predicted"/>
<evidence type="ECO:0000313" key="1">
    <source>
        <dbReference type="EMBL" id="TFB84539.1"/>
    </source>
</evidence>